<name>A0A7X5WW98_STRMQ</name>
<dbReference type="AlphaFoldDB" id="A0A7X5WW98"/>
<feature type="compositionally biased region" description="Basic residues" evidence="1">
    <location>
        <begin position="28"/>
        <end position="38"/>
    </location>
</feature>
<feature type="region of interest" description="Disordered" evidence="1">
    <location>
        <begin position="28"/>
        <end position="104"/>
    </location>
</feature>
<evidence type="ECO:0000256" key="1">
    <source>
        <dbReference type="SAM" id="MobiDB-lite"/>
    </source>
</evidence>
<organism evidence="2 3">
    <name type="scientific">Streptomyces malaysiensis</name>
    <dbReference type="NCBI Taxonomy" id="92644"/>
    <lineage>
        <taxon>Bacteria</taxon>
        <taxon>Bacillati</taxon>
        <taxon>Actinomycetota</taxon>
        <taxon>Actinomycetes</taxon>
        <taxon>Kitasatosporales</taxon>
        <taxon>Streptomycetaceae</taxon>
        <taxon>Streptomyces</taxon>
        <taxon>Streptomyces violaceusniger group</taxon>
    </lineage>
</organism>
<evidence type="ECO:0000313" key="3">
    <source>
        <dbReference type="Proteomes" id="UP000536624"/>
    </source>
</evidence>
<protein>
    <submittedName>
        <fullName evidence="2">Uncharacterized protein</fullName>
    </submittedName>
</protein>
<comment type="caution">
    <text evidence="2">The sequence shown here is derived from an EMBL/GenBank/DDBJ whole genome shotgun (WGS) entry which is preliminary data.</text>
</comment>
<proteinExistence type="predicted"/>
<accession>A0A7X5WW98</accession>
<sequence>MYDTFHTLTLDISVPMEAEGVVRRRCVGRARQSAQRRRPRDDRAQAAPRSGASALGRGPQGGRGVQPAHPDAAEQVTRPPRSPIPDPTHETTRAGLPMSPTTPLAAHLGRARDARAVILINDQIREFCENPGADHVSPGRRSRKTSQNSRIVRDSPDTLPRRT</sequence>
<feature type="region of interest" description="Disordered" evidence="1">
    <location>
        <begin position="130"/>
        <end position="163"/>
    </location>
</feature>
<reference evidence="2 3" key="1">
    <citation type="submission" date="2020-02" db="EMBL/GenBank/DDBJ databases">
        <title>Streptomyces malaysiensis DSM14702 (JHCC583434, PFL_A843) Genome sequencing and assembly.</title>
        <authorList>
            <person name="Samborskyy M."/>
        </authorList>
    </citation>
    <scope>NUCLEOTIDE SEQUENCE [LARGE SCALE GENOMIC DNA]</scope>
    <source>
        <strain evidence="2 3">DSM 14702</strain>
    </source>
</reference>
<evidence type="ECO:0000313" key="2">
    <source>
        <dbReference type="EMBL" id="NIY62175.1"/>
    </source>
</evidence>
<feature type="compositionally biased region" description="Basic and acidic residues" evidence="1">
    <location>
        <begin position="151"/>
        <end position="163"/>
    </location>
</feature>
<dbReference type="Proteomes" id="UP000536624">
    <property type="component" value="Unassembled WGS sequence"/>
</dbReference>
<gene>
    <name evidence="2" type="ORF">SMALB_0071</name>
</gene>
<dbReference type="EMBL" id="JAALLH010000001">
    <property type="protein sequence ID" value="NIY62175.1"/>
    <property type="molecule type" value="Genomic_DNA"/>
</dbReference>